<feature type="transmembrane region" description="Helical" evidence="2">
    <location>
        <begin position="216"/>
        <end position="239"/>
    </location>
</feature>
<evidence type="ECO:0000256" key="1">
    <source>
        <dbReference type="SAM" id="MobiDB-lite"/>
    </source>
</evidence>
<accession>A0A8E2AT15</accession>
<evidence type="ECO:0000256" key="2">
    <source>
        <dbReference type="SAM" id="Phobius"/>
    </source>
</evidence>
<evidence type="ECO:0000313" key="4">
    <source>
        <dbReference type="EMBL" id="OCH90408.1"/>
    </source>
</evidence>
<organism evidence="4 5">
    <name type="scientific">Obba rivulosa</name>
    <dbReference type="NCBI Taxonomy" id="1052685"/>
    <lineage>
        <taxon>Eukaryota</taxon>
        <taxon>Fungi</taxon>
        <taxon>Dikarya</taxon>
        <taxon>Basidiomycota</taxon>
        <taxon>Agaricomycotina</taxon>
        <taxon>Agaricomycetes</taxon>
        <taxon>Polyporales</taxon>
        <taxon>Gelatoporiaceae</taxon>
        <taxon>Obba</taxon>
    </lineage>
</organism>
<feature type="region of interest" description="Disordered" evidence="1">
    <location>
        <begin position="300"/>
        <end position="348"/>
    </location>
</feature>
<dbReference type="Proteomes" id="UP000250043">
    <property type="component" value="Unassembled WGS sequence"/>
</dbReference>
<keyword evidence="2" id="KW-0812">Transmembrane</keyword>
<dbReference type="EMBL" id="KV722405">
    <property type="protein sequence ID" value="OCH90408.1"/>
    <property type="molecule type" value="Genomic_DNA"/>
</dbReference>
<sequence length="348" mass="38581">MASTQADPQIVAELAEFVFGNYCDTATYVIVLYDYLLTLSTEVEVIWTRKMINLTSVLFLVNRYNTLLNVASAALFVLLSQTTAVRNLGYAFNAVTDLVSYIVWASFSAMRVYSLDNRNLALASLALALGLVPFFTNLYPDVMQLMATLEFEGQCGVTWSLSDRLDDILEIATRVSIITCDVVVLYATLSNTYSLRVGRHSSSVKSSLVNMLVRDGTLYFLSLLFLNCMQMTFWITHIFLEFASFTNPISSIIVSHFLLDLRAIYFSSSRPGFLSAQFSEVSHLSSVHFDPANGAALSAGEISGSCNPEGPGHDSHEEEVQEGRGDREILRGHTKNEEGNVDVFSEQI</sequence>
<dbReference type="OrthoDB" id="2802907at2759"/>
<reference evidence="4 5" key="1">
    <citation type="submission" date="2016-07" db="EMBL/GenBank/DDBJ databases">
        <title>Draft genome of the white-rot fungus Obba rivulosa 3A-2.</title>
        <authorList>
            <consortium name="DOE Joint Genome Institute"/>
            <person name="Miettinen O."/>
            <person name="Riley R."/>
            <person name="Acob R."/>
            <person name="Barry K."/>
            <person name="Cullen D."/>
            <person name="De Vries R."/>
            <person name="Hainaut M."/>
            <person name="Hatakka A."/>
            <person name="Henrissat B."/>
            <person name="Hilden K."/>
            <person name="Kuo R."/>
            <person name="Labutti K."/>
            <person name="Lipzen A."/>
            <person name="Makela M.R."/>
            <person name="Sandor L."/>
            <person name="Spatafora J.W."/>
            <person name="Grigoriev I.V."/>
            <person name="Hibbett D.S."/>
        </authorList>
    </citation>
    <scope>NUCLEOTIDE SEQUENCE [LARGE SCALE GENOMIC DNA]</scope>
    <source>
        <strain evidence="4 5">3A-2</strain>
    </source>
</reference>
<dbReference type="InterPro" id="IPR045340">
    <property type="entry name" value="DUF6533"/>
</dbReference>
<feature type="transmembrane region" description="Helical" evidence="2">
    <location>
        <begin position="119"/>
        <end position="139"/>
    </location>
</feature>
<protein>
    <recommendedName>
        <fullName evidence="3">DUF6533 domain-containing protein</fullName>
    </recommendedName>
</protein>
<keyword evidence="5" id="KW-1185">Reference proteome</keyword>
<name>A0A8E2AT15_9APHY</name>
<feature type="domain" description="DUF6533" evidence="3">
    <location>
        <begin position="22"/>
        <end position="68"/>
    </location>
</feature>
<evidence type="ECO:0000313" key="5">
    <source>
        <dbReference type="Proteomes" id="UP000250043"/>
    </source>
</evidence>
<keyword evidence="2" id="KW-1133">Transmembrane helix</keyword>
<dbReference type="Pfam" id="PF20151">
    <property type="entry name" value="DUF6533"/>
    <property type="match status" value="1"/>
</dbReference>
<dbReference type="AlphaFoldDB" id="A0A8E2AT15"/>
<feature type="transmembrane region" description="Helical" evidence="2">
    <location>
        <begin position="171"/>
        <end position="195"/>
    </location>
</feature>
<proteinExistence type="predicted"/>
<gene>
    <name evidence="4" type="ORF">OBBRIDRAFT_793396</name>
</gene>
<evidence type="ECO:0000259" key="3">
    <source>
        <dbReference type="Pfam" id="PF20151"/>
    </source>
</evidence>
<feature type="compositionally biased region" description="Basic and acidic residues" evidence="1">
    <location>
        <begin position="311"/>
        <end position="338"/>
    </location>
</feature>
<feature type="transmembrane region" description="Helical" evidence="2">
    <location>
        <begin position="90"/>
        <end position="107"/>
    </location>
</feature>
<keyword evidence="2" id="KW-0472">Membrane</keyword>
<feature type="transmembrane region" description="Helical" evidence="2">
    <location>
        <begin position="57"/>
        <end position="78"/>
    </location>
</feature>